<sequence length="293" mass="33061">MNYLLKNDRMEVGFTSLGGALTSIKNEAGTEYLWQGDPEYWSGQAPVLFPICGSLRDNKAVTKDGKQIEMPRHGIVRKEEFKLESEKEDSICFSISENEEMMGKYPYPFTLTMEYSLKENSILVTYGVKNTGTEDMPFFIGGHPAFRCPLLPAENFEDYQVVFDAEEEKTAPTPDLKTGLVDMGHRKENLLEGTVLPLAHSLFYQDGIIFDRLKSKKVTLCHKETGHGVELEMGSFPYLVIWSAANDGPFLALEPWTGLSTCSDENDIFEEKRNAAIVKPGEEKRLSYQITIL</sequence>
<dbReference type="Proteomes" id="UP000237749">
    <property type="component" value="Unassembled WGS sequence"/>
</dbReference>
<comment type="caution">
    <text evidence="1">The sequence shown here is derived from an EMBL/GenBank/DDBJ whole genome shotgun (WGS) entry which is preliminary data.</text>
</comment>
<dbReference type="AlphaFoldDB" id="A0A2S6HPX7"/>
<dbReference type="InterPro" id="IPR011013">
    <property type="entry name" value="Gal_mutarotase_sf_dom"/>
</dbReference>
<dbReference type="EMBL" id="PTJA01000009">
    <property type="protein sequence ID" value="PPK79536.1"/>
    <property type="molecule type" value="Genomic_DNA"/>
</dbReference>
<dbReference type="OrthoDB" id="9795355at2"/>
<dbReference type="InterPro" id="IPR014718">
    <property type="entry name" value="GH-type_carb-bd"/>
</dbReference>
<organism evidence="1 2">
    <name type="scientific">Lacrimispora xylanisolvens</name>
    <dbReference type="NCBI Taxonomy" id="384636"/>
    <lineage>
        <taxon>Bacteria</taxon>
        <taxon>Bacillati</taxon>
        <taxon>Bacillota</taxon>
        <taxon>Clostridia</taxon>
        <taxon>Lachnospirales</taxon>
        <taxon>Lachnospiraceae</taxon>
        <taxon>Lacrimispora</taxon>
    </lineage>
</organism>
<evidence type="ECO:0000313" key="2">
    <source>
        <dbReference type="Proteomes" id="UP000237749"/>
    </source>
</evidence>
<dbReference type="GO" id="GO:0030246">
    <property type="term" value="F:carbohydrate binding"/>
    <property type="evidence" value="ECO:0007669"/>
    <property type="project" value="InterPro"/>
</dbReference>
<accession>A0A2S6HPX7</accession>
<proteinExistence type="predicted"/>
<dbReference type="PANTHER" id="PTHR11122">
    <property type="entry name" value="APOSPORY-ASSOCIATED PROTEIN C-RELATED"/>
    <property type="match status" value="1"/>
</dbReference>
<name>A0A2S6HPX7_9FIRM</name>
<dbReference type="RefSeq" id="WP_104437964.1">
    <property type="nucleotide sequence ID" value="NZ_PTJA01000009.1"/>
</dbReference>
<dbReference type="InterPro" id="IPR037481">
    <property type="entry name" value="LacX"/>
</dbReference>
<dbReference type="Pfam" id="PF01263">
    <property type="entry name" value="Aldose_epim"/>
    <property type="match status" value="1"/>
</dbReference>
<dbReference type="GO" id="GO:0005975">
    <property type="term" value="P:carbohydrate metabolic process"/>
    <property type="evidence" value="ECO:0007669"/>
    <property type="project" value="InterPro"/>
</dbReference>
<evidence type="ECO:0000313" key="1">
    <source>
        <dbReference type="EMBL" id="PPK79536.1"/>
    </source>
</evidence>
<dbReference type="Gene3D" id="2.70.98.10">
    <property type="match status" value="1"/>
</dbReference>
<dbReference type="InterPro" id="IPR008183">
    <property type="entry name" value="Aldose_1/G6P_1-epimerase"/>
</dbReference>
<dbReference type="SUPFAM" id="SSF74650">
    <property type="entry name" value="Galactose mutarotase-like"/>
    <property type="match status" value="1"/>
</dbReference>
<reference evidence="1 2" key="1">
    <citation type="submission" date="2018-02" db="EMBL/GenBank/DDBJ databases">
        <title>Genomic Encyclopedia of Archaeal and Bacterial Type Strains, Phase II (KMG-II): from individual species to whole genera.</title>
        <authorList>
            <person name="Goeker M."/>
        </authorList>
    </citation>
    <scope>NUCLEOTIDE SEQUENCE [LARGE SCALE GENOMIC DNA]</scope>
    <source>
        <strain evidence="1 2">DSM 3808</strain>
    </source>
</reference>
<gene>
    <name evidence="1" type="ORF">BXY41_10914</name>
</gene>
<dbReference type="GO" id="GO:0016853">
    <property type="term" value="F:isomerase activity"/>
    <property type="evidence" value="ECO:0007669"/>
    <property type="project" value="InterPro"/>
</dbReference>
<keyword evidence="2" id="KW-1185">Reference proteome</keyword>
<dbReference type="CDD" id="cd09024">
    <property type="entry name" value="Aldose_epim_lacX"/>
    <property type="match status" value="1"/>
</dbReference>
<protein>
    <submittedName>
        <fullName evidence="1">Galactose mutarotase-like enzyme</fullName>
    </submittedName>
</protein>
<dbReference type="PANTHER" id="PTHR11122:SF13">
    <property type="entry name" value="GLUCOSE-6-PHOSPHATE 1-EPIMERASE"/>
    <property type="match status" value="1"/>
</dbReference>